<proteinExistence type="predicted"/>
<dbReference type="GeneID" id="71853265"/>
<comment type="caution">
    <text evidence="2">The sequence shown here is derived from an EMBL/GenBank/DDBJ whole genome shotgun (WGS) entry which is preliminary data.</text>
</comment>
<feature type="region of interest" description="Disordered" evidence="1">
    <location>
        <begin position="199"/>
        <end position="367"/>
    </location>
</feature>
<gene>
    <name evidence="2" type="ORF">ACFOZ7_22870</name>
</gene>
<evidence type="ECO:0000256" key="1">
    <source>
        <dbReference type="SAM" id="MobiDB-lite"/>
    </source>
</evidence>
<reference evidence="2 3" key="1">
    <citation type="journal article" date="2014" name="Int. J. Syst. Evol. Microbiol.">
        <title>Complete genome sequence of Corynebacterium casei LMG S-19264T (=DSM 44701T), isolated from a smear-ripened cheese.</title>
        <authorList>
            <consortium name="US DOE Joint Genome Institute (JGI-PGF)"/>
            <person name="Walter F."/>
            <person name="Albersmeier A."/>
            <person name="Kalinowski J."/>
            <person name="Ruckert C."/>
        </authorList>
    </citation>
    <scope>NUCLEOTIDE SEQUENCE [LARGE SCALE GENOMIC DNA]</scope>
    <source>
        <strain evidence="2 3">IBRC-M 10912</strain>
    </source>
</reference>
<name>A0ABD5P607_9EURY</name>
<organism evidence="2 3">
    <name type="scientific">Natribaculum luteum</name>
    <dbReference type="NCBI Taxonomy" id="1586232"/>
    <lineage>
        <taxon>Archaea</taxon>
        <taxon>Methanobacteriati</taxon>
        <taxon>Methanobacteriota</taxon>
        <taxon>Stenosarchaea group</taxon>
        <taxon>Halobacteria</taxon>
        <taxon>Halobacteriales</taxon>
        <taxon>Natrialbaceae</taxon>
        <taxon>Natribaculum</taxon>
    </lineage>
</organism>
<dbReference type="EMBL" id="JBHSDJ010000133">
    <property type="protein sequence ID" value="MFC4249741.1"/>
    <property type="molecule type" value="Genomic_DNA"/>
</dbReference>
<dbReference type="RefSeq" id="WP_246972934.1">
    <property type="nucleotide sequence ID" value="NZ_CP095397.1"/>
</dbReference>
<protein>
    <recommendedName>
        <fullName evidence="4">Halobacterial output domain-containing protein</fullName>
    </recommendedName>
</protein>
<dbReference type="AlphaFoldDB" id="A0ABD5P607"/>
<evidence type="ECO:0008006" key="4">
    <source>
        <dbReference type="Google" id="ProtNLM"/>
    </source>
</evidence>
<evidence type="ECO:0000313" key="3">
    <source>
        <dbReference type="Proteomes" id="UP001595821"/>
    </source>
</evidence>
<dbReference type="Proteomes" id="UP001595821">
    <property type="component" value="Unassembled WGS sequence"/>
</dbReference>
<sequence length="448" mass="47166">MKRSREDVLVCADVLGAFGVTPADVRSADQPTETSLETALEDALRDARDRTAFLRQTICRSARGVDCSARYSRETLRRGLTTAFAAVDWSLSIAGHGGELRLEATDPAGRSRETTISYPETPLGTDNLPAVLYAINERVLGGVDARFVLLSSGVDRWRAALIEPDELERVREQYGDRVSAFDRPLVPEHDPIAYVPDERETACDPWPPWAADRRGRAGVDASAPAETTAAGGDGVESLIDEAEPARAASSPTAEAGDAAEPDGPDRRGGLEIVGGSPTVSRRPADAADSTGDAGDRSDGGDSSVGDRPGETETGPGSTGDRNDRASVVSRRTKRSTDASGFGTLSGSAKTARVSNDSFGAGVESQTEDDRYRALGAALGTGKSVSVKGLLDDDEFLPELPASGPDETRIEFEDEFDPGAMSEAKAAAEESGFVWVDAGSVETTRVSNG</sequence>
<feature type="compositionally biased region" description="Low complexity" evidence="1">
    <location>
        <begin position="300"/>
        <end position="319"/>
    </location>
</feature>
<feature type="compositionally biased region" description="Polar residues" evidence="1">
    <location>
        <begin position="342"/>
        <end position="357"/>
    </location>
</feature>
<evidence type="ECO:0000313" key="2">
    <source>
        <dbReference type="EMBL" id="MFC4249741.1"/>
    </source>
</evidence>
<accession>A0ABD5P607</accession>